<reference evidence="9" key="1">
    <citation type="submission" date="2016-04" db="EMBL/GenBank/DDBJ databases">
        <title>Cephalotus genome sequencing.</title>
        <authorList>
            <person name="Fukushima K."/>
            <person name="Hasebe M."/>
            <person name="Fang X."/>
        </authorList>
    </citation>
    <scope>NUCLEOTIDE SEQUENCE [LARGE SCALE GENOMIC DNA]</scope>
    <source>
        <strain evidence="9">cv. St1</strain>
    </source>
</reference>
<dbReference type="Pfam" id="PF01594">
    <property type="entry name" value="AI-2E_transport"/>
    <property type="match status" value="1"/>
</dbReference>
<feature type="transmembrane region" description="Helical" evidence="7">
    <location>
        <begin position="604"/>
        <end position="637"/>
    </location>
</feature>
<evidence type="ECO:0000256" key="4">
    <source>
        <dbReference type="ARBA" id="ARBA00022989"/>
    </source>
</evidence>
<feature type="transmembrane region" description="Helical" evidence="7">
    <location>
        <begin position="254"/>
        <end position="274"/>
    </location>
</feature>
<evidence type="ECO:0000256" key="5">
    <source>
        <dbReference type="ARBA" id="ARBA00023136"/>
    </source>
</evidence>
<evidence type="ECO:0000256" key="7">
    <source>
        <dbReference type="SAM" id="Phobius"/>
    </source>
</evidence>
<feature type="transmembrane region" description="Helical" evidence="7">
    <location>
        <begin position="573"/>
        <end position="592"/>
    </location>
</feature>
<keyword evidence="5 7" id="KW-0472">Membrane</keyword>
<evidence type="ECO:0000256" key="2">
    <source>
        <dbReference type="ARBA" id="ARBA00009773"/>
    </source>
</evidence>
<dbReference type="Proteomes" id="UP000187406">
    <property type="component" value="Unassembled WGS sequence"/>
</dbReference>
<comment type="caution">
    <text evidence="8">The sequence shown here is derived from an EMBL/GenBank/DDBJ whole genome shotgun (WGS) entry which is preliminary data.</text>
</comment>
<dbReference type="EMBL" id="BDDD01000120">
    <property type="protein sequence ID" value="GAV59654.1"/>
    <property type="molecule type" value="Genomic_DNA"/>
</dbReference>
<dbReference type="AlphaFoldDB" id="A0A1Q3AVI7"/>
<sequence>MELVPYEGDPDAKSGYTTLPWQDMFRSASIRKPSPPPEPQAPPRPPPRPQAPNSTDNPDHKITLSGDSQVRLALYIAMVHAGLAFTIFILYTVCKLLQEYLRPIQWAILCSIPLRGIQQTLVAFWSEPLKLGLTETVLAVPVAIFKAFVGTLADIKDVCLKVFLKRSKSNIPRRKRSGFSKILQWLVSFGVFVFAYERVGAIGSSMILGLGFLVSTKSVDSTLSAVSSFKSLSFRRTKVSAFFTRGILKRLKTFVAIGLIIGMIVGFLAGVIFFSYKIGVEGKDAVISLKSHVEKSNYAERLGVKQWMDENDVPGMVDSYTTKFYETVSEQIDSLAIQYNMTDFVTGIKHFVVAPPPVDSSKQSTALMRPSPYTEKLVSLRQRVRKREWGHIYTELDAIFRELIITREDLVEKAKGFAVQGMNVAQRVFASSASVLGGSAKFMLSIGNSIISGAAEVFNFVSQLMVFFWVLYYLITSESGGVTEQVMCKLPISNSARGRCVEVLDKAISGVLLATAEVAFFQGCLTWLLFRLCNIHFLYMSTILAYMSPLFPIIPPWFATTPAAVELLLKGEYILAISMSIIHLVVMDYGASEILEDIPGHSQYLTGLSIIGGMTLFPSALEGAIMGPLITTVMIALKDLYAEFVLDEPKKND</sequence>
<dbReference type="GO" id="GO:0016020">
    <property type="term" value="C:membrane"/>
    <property type="evidence" value="ECO:0007669"/>
    <property type="project" value="UniProtKB-SubCell"/>
</dbReference>
<feature type="compositionally biased region" description="Pro residues" evidence="6">
    <location>
        <begin position="33"/>
        <end position="50"/>
    </location>
</feature>
<feature type="transmembrane region" description="Helical" evidence="7">
    <location>
        <begin position="185"/>
        <end position="214"/>
    </location>
</feature>
<accession>A0A1Q3AVI7</accession>
<evidence type="ECO:0000256" key="6">
    <source>
        <dbReference type="SAM" id="MobiDB-lite"/>
    </source>
</evidence>
<name>A0A1Q3AVI7_CEPFO</name>
<feature type="transmembrane region" description="Helical" evidence="7">
    <location>
        <begin position="507"/>
        <end position="530"/>
    </location>
</feature>
<dbReference type="STRING" id="3775.A0A1Q3AVI7"/>
<evidence type="ECO:0000313" key="8">
    <source>
        <dbReference type="EMBL" id="GAV59654.1"/>
    </source>
</evidence>
<protein>
    <submittedName>
        <fullName evidence="8">UPF0118 domain-containing protein</fullName>
    </submittedName>
</protein>
<keyword evidence="4 7" id="KW-1133">Transmembrane helix</keyword>
<comment type="subcellular location">
    <subcellularLocation>
        <location evidence="1">Membrane</location>
        <topology evidence="1">Multi-pass membrane protein</topology>
    </subcellularLocation>
</comment>
<dbReference type="PANTHER" id="PTHR21716:SF72">
    <property type="entry name" value="TRANSMEMBRANE PROTEIN C9ORF5 PROTEIN"/>
    <property type="match status" value="1"/>
</dbReference>
<evidence type="ECO:0000256" key="1">
    <source>
        <dbReference type="ARBA" id="ARBA00004141"/>
    </source>
</evidence>
<dbReference type="OrthoDB" id="5970161at2759"/>
<dbReference type="PANTHER" id="PTHR21716">
    <property type="entry name" value="TRANSMEMBRANE PROTEIN"/>
    <property type="match status" value="1"/>
</dbReference>
<feature type="transmembrane region" description="Helical" evidence="7">
    <location>
        <begin position="72"/>
        <end position="94"/>
    </location>
</feature>
<feature type="transmembrane region" description="Helical" evidence="7">
    <location>
        <begin position="450"/>
        <end position="475"/>
    </location>
</feature>
<proteinExistence type="inferred from homology"/>
<dbReference type="InterPro" id="IPR002549">
    <property type="entry name" value="AI-2E-like"/>
</dbReference>
<feature type="region of interest" description="Disordered" evidence="6">
    <location>
        <begin position="27"/>
        <end position="62"/>
    </location>
</feature>
<organism evidence="8 9">
    <name type="scientific">Cephalotus follicularis</name>
    <name type="common">Albany pitcher plant</name>
    <dbReference type="NCBI Taxonomy" id="3775"/>
    <lineage>
        <taxon>Eukaryota</taxon>
        <taxon>Viridiplantae</taxon>
        <taxon>Streptophyta</taxon>
        <taxon>Embryophyta</taxon>
        <taxon>Tracheophyta</taxon>
        <taxon>Spermatophyta</taxon>
        <taxon>Magnoliopsida</taxon>
        <taxon>eudicotyledons</taxon>
        <taxon>Gunneridae</taxon>
        <taxon>Pentapetalae</taxon>
        <taxon>rosids</taxon>
        <taxon>fabids</taxon>
        <taxon>Oxalidales</taxon>
        <taxon>Cephalotaceae</taxon>
        <taxon>Cephalotus</taxon>
    </lineage>
</organism>
<dbReference type="InParanoid" id="A0A1Q3AVI7"/>
<keyword evidence="3 7" id="KW-0812">Transmembrane</keyword>
<comment type="similarity">
    <text evidence="2">Belongs to the autoinducer-2 exporter (AI-2E) (TC 2.A.86) family.</text>
</comment>
<keyword evidence="9" id="KW-1185">Reference proteome</keyword>
<evidence type="ECO:0000313" key="9">
    <source>
        <dbReference type="Proteomes" id="UP000187406"/>
    </source>
</evidence>
<feature type="transmembrane region" description="Helical" evidence="7">
    <location>
        <begin position="537"/>
        <end position="558"/>
    </location>
</feature>
<evidence type="ECO:0000256" key="3">
    <source>
        <dbReference type="ARBA" id="ARBA00022692"/>
    </source>
</evidence>
<gene>
    <name evidence="8" type="ORF">CFOL_v3_03185</name>
</gene>
<dbReference type="FunCoup" id="A0A1Q3AVI7">
    <property type="interactions" value="44"/>
</dbReference>